<evidence type="ECO:0000256" key="2">
    <source>
        <dbReference type="ARBA" id="ARBA00023002"/>
    </source>
</evidence>
<dbReference type="FunFam" id="3.40.50.720:FF:000084">
    <property type="entry name" value="Short-chain dehydrogenase reductase"/>
    <property type="match status" value="1"/>
</dbReference>
<comment type="caution">
    <text evidence="3">The sequence shown here is derived from an EMBL/GenBank/DDBJ whole genome shotgun (WGS) entry which is preliminary data.</text>
</comment>
<dbReference type="GO" id="GO:0008206">
    <property type="term" value="P:bile acid metabolic process"/>
    <property type="evidence" value="ECO:0007669"/>
    <property type="project" value="UniProtKB-ARBA"/>
</dbReference>
<evidence type="ECO:0000256" key="1">
    <source>
        <dbReference type="ARBA" id="ARBA00006484"/>
    </source>
</evidence>
<dbReference type="EMBL" id="DXCH01000139">
    <property type="protein sequence ID" value="HIZ07265.1"/>
    <property type="molecule type" value="Genomic_DNA"/>
</dbReference>
<dbReference type="Proteomes" id="UP000824024">
    <property type="component" value="Unassembled WGS sequence"/>
</dbReference>
<dbReference type="PRINTS" id="PR00080">
    <property type="entry name" value="SDRFAMILY"/>
</dbReference>
<organism evidence="3 4">
    <name type="scientific">Candidatus Eubacterium avistercoris</name>
    <dbReference type="NCBI Taxonomy" id="2838567"/>
    <lineage>
        <taxon>Bacteria</taxon>
        <taxon>Bacillati</taxon>
        <taxon>Bacillota</taxon>
        <taxon>Clostridia</taxon>
        <taxon>Eubacteriales</taxon>
        <taxon>Eubacteriaceae</taxon>
        <taxon>Eubacterium</taxon>
    </lineage>
</organism>
<dbReference type="InterPro" id="IPR002347">
    <property type="entry name" value="SDR_fam"/>
</dbReference>
<accession>A0A9D2D2F0</accession>
<dbReference type="PRINTS" id="PR00081">
    <property type="entry name" value="GDHRDH"/>
</dbReference>
<protein>
    <submittedName>
        <fullName evidence="3">Glucose 1-dehydrogenase</fullName>
        <ecNumber evidence="3">1.1.1.47</ecNumber>
    </submittedName>
</protein>
<dbReference type="NCBIfam" id="NF005559">
    <property type="entry name" value="PRK07231.1"/>
    <property type="match status" value="1"/>
</dbReference>
<dbReference type="Pfam" id="PF13561">
    <property type="entry name" value="adh_short_C2"/>
    <property type="match status" value="1"/>
</dbReference>
<dbReference type="AlphaFoldDB" id="A0A9D2D2F0"/>
<dbReference type="PROSITE" id="PS00061">
    <property type="entry name" value="ADH_SHORT"/>
    <property type="match status" value="1"/>
</dbReference>
<proteinExistence type="inferred from homology"/>
<name>A0A9D2D2F0_9FIRM</name>
<dbReference type="Gene3D" id="3.40.50.720">
    <property type="entry name" value="NAD(P)-binding Rossmann-like Domain"/>
    <property type="match status" value="1"/>
</dbReference>
<dbReference type="CDD" id="cd05233">
    <property type="entry name" value="SDR_c"/>
    <property type="match status" value="1"/>
</dbReference>
<gene>
    <name evidence="3" type="ORF">IAA08_04935</name>
</gene>
<dbReference type="EC" id="1.1.1.47" evidence="3"/>
<dbReference type="GO" id="GO:0047936">
    <property type="term" value="F:glucose 1-dehydrogenase [NAD(P)+] activity"/>
    <property type="evidence" value="ECO:0007669"/>
    <property type="project" value="UniProtKB-EC"/>
</dbReference>
<reference evidence="3" key="2">
    <citation type="submission" date="2021-04" db="EMBL/GenBank/DDBJ databases">
        <authorList>
            <person name="Gilroy R."/>
        </authorList>
    </citation>
    <scope>NUCLEOTIDE SEQUENCE</scope>
    <source>
        <strain evidence="3">CHK192-9172</strain>
    </source>
</reference>
<dbReference type="InterPro" id="IPR020904">
    <property type="entry name" value="Sc_DH/Rdtase_CS"/>
</dbReference>
<comment type="similarity">
    <text evidence="1">Belongs to the short-chain dehydrogenases/reductases (SDR) family.</text>
</comment>
<dbReference type="InterPro" id="IPR036291">
    <property type="entry name" value="NAD(P)-bd_dom_sf"/>
</dbReference>
<keyword evidence="2 3" id="KW-0560">Oxidoreductase</keyword>
<evidence type="ECO:0000313" key="4">
    <source>
        <dbReference type="Proteomes" id="UP000824024"/>
    </source>
</evidence>
<reference evidence="3" key="1">
    <citation type="journal article" date="2021" name="PeerJ">
        <title>Extensive microbial diversity within the chicken gut microbiome revealed by metagenomics and culture.</title>
        <authorList>
            <person name="Gilroy R."/>
            <person name="Ravi A."/>
            <person name="Getino M."/>
            <person name="Pursley I."/>
            <person name="Horton D.L."/>
            <person name="Alikhan N.F."/>
            <person name="Baker D."/>
            <person name="Gharbi K."/>
            <person name="Hall N."/>
            <person name="Watson M."/>
            <person name="Adriaenssens E.M."/>
            <person name="Foster-Nyarko E."/>
            <person name="Jarju S."/>
            <person name="Secka A."/>
            <person name="Antonio M."/>
            <person name="Oren A."/>
            <person name="Chaudhuri R.R."/>
            <person name="La Ragione R."/>
            <person name="Hildebrand F."/>
            <person name="Pallen M.J."/>
        </authorList>
    </citation>
    <scope>NUCLEOTIDE SEQUENCE</scope>
    <source>
        <strain evidence="3">CHK192-9172</strain>
    </source>
</reference>
<sequence>MGLLEKKVAVITGASSGIGKKTAEIFAKEGAVVVLAARRLEKLQEVENEIREKGGEALTVQADVSKKEDCDNLIEAAVKAYGRVDILVNNAGMADKHRPITRCDEGWWKEICQVNLDSVYYMTKAALGYMERQQSGSIVNISSIGGVFCNSGVAYSATKAAVNAITKNVALQFAGKGIRCNSVCPGPTPTALNTPEQLSTFDREFADLCSAHMYMDVPEADVADQANAILYFASDMSKAVTGQILVVDNGCTL</sequence>
<dbReference type="PANTHER" id="PTHR42760">
    <property type="entry name" value="SHORT-CHAIN DEHYDROGENASES/REDUCTASES FAMILY MEMBER"/>
    <property type="match status" value="1"/>
</dbReference>
<dbReference type="SUPFAM" id="SSF51735">
    <property type="entry name" value="NAD(P)-binding Rossmann-fold domains"/>
    <property type="match status" value="1"/>
</dbReference>
<evidence type="ECO:0000313" key="3">
    <source>
        <dbReference type="EMBL" id="HIZ07265.1"/>
    </source>
</evidence>